<proteinExistence type="predicted"/>
<keyword evidence="4" id="KW-1185">Reference proteome</keyword>
<dbReference type="EMBL" id="VHQG01000001">
    <property type="protein sequence ID" value="TPW77877.1"/>
    <property type="molecule type" value="Genomic_DNA"/>
</dbReference>
<feature type="signal peptide" evidence="2">
    <location>
        <begin position="1"/>
        <end position="31"/>
    </location>
</feature>
<dbReference type="Gene3D" id="2.160.20.10">
    <property type="entry name" value="Single-stranded right-handed beta-helix, Pectin lyase-like"/>
    <property type="match status" value="1"/>
</dbReference>
<dbReference type="InterPro" id="IPR012334">
    <property type="entry name" value="Pectin_lyas_fold"/>
</dbReference>
<feature type="region of interest" description="Disordered" evidence="1">
    <location>
        <begin position="39"/>
        <end position="67"/>
    </location>
</feature>
<dbReference type="AlphaFoldDB" id="A0A506Y9U6"/>
<dbReference type="SMART" id="SM00710">
    <property type="entry name" value="PbH1"/>
    <property type="match status" value="6"/>
</dbReference>
<reference evidence="3 4" key="1">
    <citation type="submission" date="2019-06" db="EMBL/GenBank/DDBJ databases">
        <authorList>
            <person name="Li F."/>
        </authorList>
    </citation>
    <scope>NUCLEOTIDE SEQUENCE [LARGE SCALE GENOMIC DNA]</scope>
    <source>
        <strain evidence="3 4">10F1D-1</strain>
    </source>
</reference>
<accession>A0A506Y9U6</accession>
<keyword evidence="2" id="KW-0732">Signal</keyword>
<protein>
    <submittedName>
        <fullName evidence="3">Uncharacterized protein</fullName>
    </submittedName>
</protein>
<dbReference type="OrthoDB" id="264773at2"/>
<evidence type="ECO:0000313" key="4">
    <source>
        <dbReference type="Proteomes" id="UP000316252"/>
    </source>
</evidence>
<dbReference type="SUPFAM" id="SSF51126">
    <property type="entry name" value="Pectin lyase-like"/>
    <property type="match status" value="1"/>
</dbReference>
<evidence type="ECO:0000256" key="2">
    <source>
        <dbReference type="SAM" id="SignalP"/>
    </source>
</evidence>
<comment type="caution">
    <text evidence="3">The sequence shown here is derived from an EMBL/GenBank/DDBJ whole genome shotgun (WGS) entry which is preliminary data.</text>
</comment>
<name>A0A506Y9U6_9MICO</name>
<gene>
    <name evidence="3" type="ORF">FJ657_04320</name>
</gene>
<dbReference type="RefSeq" id="WP_141162402.1">
    <property type="nucleotide sequence ID" value="NZ_VHQG01000001.1"/>
</dbReference>
<organism evidence="3 4">
    <name type="scientific">Schumannella soli</name>
    <dbReference type="NCBI Taxonomy" id="2590779"/>
    <lineage>
        <taxon>Bacteria</taxon>
        <taxon>Bacillati</taxon>
        <taxon>Actinomycetota</taxon>
        <taxon>Actinomycetes</taxon>
        <taxon>Micrococcales</taxon>
        <taxon>Microbacteriaceae</taxon>
        <taxon>Schumannella</taxon>
    </lineage>
</organism>
<sequence>MTLNRRTRTIALATGIAVVAAGALVAGAAVAATRSAESASGAGGAASSKSAPASTSPSPSPSGSASSAASAVCAKPTVTVSSAKTFTAALKAAKAGTVIKLKDGTYKGDFTGRADGTAAKPIAVCGGADAVVTTGSTSDGYGFHVDGGDYWVLDGFTVTKSQKGVMVDAAKNVTVRGLTVTGTGDEAIHLRENSTDARVIGNTISKTGQRKADYGEGIYVGSAESNWKQITKGQPDRSDRALIQGNRISATTAESIDVKEGSTGGRIIGNSFDGSGMKSADSWVDIKGNGWTVTGNTGTAAPEDGFQTHEVADGWGTGNVFSGNRADVDGSGYGINVTKKLSNVVRCDNSATDAAKGLSNADCTPN</sequence>
<feature type="chain" id="PRO_5021195671" evidence="2">
    <location>
        <begin position="32"/>
        <end position="366"/>
    </location>
</feature>
<dbReference type="Proteomes" id="UP000316252">
    <property type="component" value="Unassembled WGS sequence"/>
</dbReference>
<evidence type="ECO:0000313" key="3">
    <source>
        <dbReference type="EMBL" id="TPW77877.1"/>
    </source>
</evidence>
<dbReference type="InterPro" id="IPR006626">
    <property type="entry name" value="PbH1"/>
</dbReference>
<dbReference type="InterPro" id="IPR011050">
    <property type="entry name" value="Pectin_lyase_fold/virulence"/>
</dbReference>
<evidence type="ECO:0000256" key="1">
    <source>
        <dbReference type="SAM" id="MobiDB-lite"/>
    </source>
</evidence>